<dbReference type="CDD" id="cd03487">
    <property type="entry name" value="RT_Bac_retron_II"/>
    <property type="match status" value="1"/>
</dbReference>
<evidence type="ECO:0000256" key="10">
    <source>
        <dbReference type="SAM" id="MobiDB-lite"/>
    </source>
</evidence>
<evidence type="ECO:0000256" key="8">
    <source>
        <dbReference type="ARBA" id="ARBA00034120"/>
    </source>
</evidence>
<accession>A0A8A4TGT9</accession>
<keyword evidence="4" id="KW-0479">Metal-binding</keyword>
<dbReference type="GO" id="GO:0003964">
    <property type="term" value="F:RNA-directed DNA polymerase activity"/>
    <property type="evidence" value="ECO:0007669"/>
    <property type="project" value="UniProtKB-KW"/>
</dbReference>
<dbReference type="InterPro" id="IPR000477">
    <property type="entry name" value="RT_dom"/>
</dbReference>
<dbReference type="InterPro" id="IPR000123">
    <property type="entry name" value="Reverse_transcriptase_msDNA"/>
</dbReference>
<proteinExistence type="inferred from homology"/>
<dbReference type="PRINTS" id="PR00866">
    <property type="entry name" value="RNADNAPOLMS"/>
</dbReference>
<dbReference type="RefSeq" id="WP_237378046.1">
    <property type="nucleotide sequence ID" value="NZ_CP071793.1"/>
</dbReference>
<dbReference type="InterPro" id="IPR051083">
    <property type="entry name" value="GrpII_Intron_Splice-Mob/Def"/>
</dbReference>
<dbReference type="KEGG" id="scor:J3U87_22660"/>
<keyword evidence="3" id="KW-0548">Nucleotidyltransferase</keyword>
<dbReference type="EC" id="2.7.7.49" evidence="1"/>
<dbReference type="PROSITE" id="PS50878">
    <property type="entry name" value="RT_POL"/>
    <property type="match status" value="1"/>
</dbReference>
<dbReference type="AlphaFoldDB" id="A0A8A4TGT9"/>
<evidence type="ECO:0000256" key="5">
    <source>
        <dbReference type="ARBA" id="ARBA00022842"/>
    </source>
</evidence>
<keyword evidence="13" id="KW-1185">Reference proteome</keyword>
<evidence type="ECO:0000313" key="12">
    <source>
        <dbReference type="EMBL" id="QTD48392.1"/>
    </source>
</evidence>
<protein>
    <recommendedName>
        <fullName evidence="1">RNA-directed DNA polymerase</fullName>
        <ecNumber evidence="1">2.7.7.49</ecNumber>
    </recommendedName>
</protein>
<dbReference type="GO" id="GO:0051607">
    <property type="term" value="P:defense response to virus"/>
    <property type="evidence" value="ECO:0007669"/>
    <property type="project" value="UniProtKB-KW"/>
</dbReference>
<comment type="similarity">
    <text evidence="8">Belongs to the bacterial reverse transcriptase family.</text>
</comment>
<evidence type="ECO:0000256" key="1">
    <source>
        <dbReference type="ARBA" id="ARBA00012493"/>
    </source>
</evidence>
<dbReference type="EMBL" id="CP071793">
    <property type="protein sequence ID" value="QTD48392.1"/>
    <property type="molecule type" value="Genomic_DNA"/>
</dbReference>
<sequence>MPTVDSQDQVVDRDLCLDPLRTELEQRLGDEARRRLRRERNLAARRRSRTPRPTPPRVPTQTLTYLGDRLSGGLQDRRSRLDRLADHPQLPVLHDADDLAAAMGIEISELRFLAFAPTHSRVNHYQRFLLPKKTGGHRQISAPMPRLKAAQHWIYQRILAQVPVHRAAKGFLPGHSIVDNARPHVGADVVINMDLENFFPTITFARVKGLFRTLGYSEQVATILGLLCTEPEVETYEWLGERYHVARGPRFLPQGAPSSPPVTNLLCRRLDRRLDGLARSLGFHYTRYADDLTFSGSGEATDRVGKLLGKARDIIEHEGFRPHPKKTRVLRAGRQQEVTGIVVNRKLSLDRKTLRRFRAVLFQVELDGPAGKRWGNGGDLLASLEGYAHFVHMVDAEKGRAFLDRVEAIKARYGSDSIEL</sequence>
<comment type="catalytic activity">
    <reaction evidence="9">
        <text>DNA(n) + a 2'-deoxyribonucleoside 5'-triphosphate = DNA(n+1) + diphosphate</text>
        <dbReference type="Rhea" id="RHEA:22508"/>
        <dbReference type="Rhea" id="RHEA-COMP:17339"/>
        <dbReference type="Rhea" id="RHEA-COMP:17340"/>
        <dbReference type="ChEBI" id="CHEBI:33019"/>
        <dbReference type="ChEBI" id="CHEBI:61560"/>
        <dbReference type="ChEBI" id="CHEBI:173112"/>
        <dbReference type="EC" id="2.7.7.49"/>
    </reaction>
</comment>
<organism evidence="12 13">
    <name type="scientific">Sulfidibacter corallicola</name>
    <dbReference type="NCBI Taxonomy" id="2818388"/>
    <lineage>
        <taxon>Bacteria</taxon>
        <taxon>Pseudomonadati</taxon>
        <taxon>Acidobacteriota</taxon>
        <taxon>Holophagae</taxon>
        <taxon>Acanthopleuribacterales</taxon>
        <taxon>Acanthopleuribacteraceae</taxon>
        <taxon>Sulfidibacter</taxon>
    </lineage>
</organism>
<dbReference type="Pfam" id="PF00078">
    <property type="entry name" value="RVT_1"/>
    <property type="match status" value="1"/>
</dbReference>
<feature type="region of interest" description="Disordered" evidence="10">
    <location>
        <begin position="36"/>
        <end position="63"/>
    </location>
</feature>
<dbReference type="InterPro" id="IPR043502">
    <property type="entry name" value="DNA/RNA_pol_sf"/>
</dbReference>
<evidence type="ECO:0000256" key="6">
    <source>
        <dbReference type="ARBA" id="ARBA00022918"/>
    </source>
</evidence>
<keyword evidence="6 12" id="KW-0695">RNA-directed DNA polymerase</keyword>
<evidence type="ECO:0000259" key="11">
    <source>
        <dbReference type="PROSITE" id="PS50878"/>
    </source>
</evidence>
<gene>
    <name evidence="12" type="ORF">J3U87_22660</name>
</gene>
<dbReference type="Proteomes" id="UP000663929">
    <property type="component" value="Chromosome"/>
</dbReference>
<dbReference type="SUPFAM" id="SSF56672">
    <property type="entry name" value="DNA/RNA polymerases"/>
    <property type="match status" value="1"/>
</dbReference>
<feature type="compositionally biased region" description="Basic residues" evidence="10">
    <location>
        <begin position="36"/>
        <end position="50"/>
    </location>
</feature>
<evidence type="ECO:0000256" key="3">
    <source>
        <dbReference type="ARBA" id="ARBA00022695"/>
    </source>
</evidence>
<evidence type="ECO:0000256" key="2">
    <source>
        <dbReference type="ARBA" id="ARBA00022679"/>
    </source>
</evidence>
<dbReference type="PANTHER" id="PTHR34047">
    <property type="entry name" value="NUCLEAR INTRON MATURASE 1, MITOCHONDRIAL-RELATED"/>
    <property type="match status" value="1"/>
</dbReference>
<evidence type="ECO:0000256" key="7">
    <source>
        <dbReference type="ARBA" id="ARBA00023118"/>
    </source>
</evidence>
<name>A0A8A4TGT9_SULCO</name>
<dbReference type="GO" id="GO:0003723">
    <property type="term" value="F:RNA binding"/>
    <property type="evidence" value="ECO:0007669"/>
    <property type="project" value="InterPro"/>
</dbReference>
<keyword evidence="5" id="KW-0460">Magnesium</keyword>
<evidence type="ECO:0000313" key="13">
    <source>
        <dbReference type="Proteomes" id="UP000663929"/>
    </source>
</evidence>
<dbReference type="GO" id="GO:0046872">
    <property type="term" value="F:metal ion binding"/>
    <property type="evidence" value="ECO:0007669"/>
    <property type="project" value="UniProtKB-KW"/>
</dbReference>
<reference evidence="12" key="1">
    <citation type="submission" date="2021-03" db="EMBL/GenBank/DDBJ databases">
        <title>Acanthopleuribacteraceae sp. M133.</title>
        <authorList>
            <person name="Wang G."/>
        </authorList>
    </citation>
    <scope>NUCLEOTIDE SEQUENCE</scope>
    <source>
        <strain evidence="12">M133</strain>
    </source>
</reference>
<dbReference type="PANTHER" id="PTHR34047:SF7">
    <property type="entry name" value="RNA-DIRECTED DNA POLYMERASE"/>
    <property type="match status" value="1"/>
</dbReference>
<keyword evidence="7" id="KW-0051">Antiviral defense</keyword>
<keyword evidence="2" id="KW-0808">Transferase</keyword>
<evidence type="ECO:0000256" key="4">
    <source>
        <dbReference type="ARBA" id="ARBA00022723"/>
    </source>
</evidence>
<evidence type="ECO:0000256" key="9">
    <source>
        <dbReference type="ARBA" id="ARBA00048173"/>
    </source>
</evidence>
<feature type="domain" description="Reverse transcriptase" evidence="11">
    <location>
        <begin position="111"/>
        <end position="343"/>
    </location>
</feature>